<dbReference type="InterPro" id="IPR046960">
    <property type="entry name" value="PPR_At4g14850-like_plant"/>
</dbReference>
<dbReference type="FunFam" id="1.25.40.10:FF:002134">
    <property type="entry name" value="Pentatricopeptide repeat-containing protein"/>
    <property type="match status" value="1"/>
</dbReference>
<sequence length="267" mass="29663">MVSGYAQNGRHEEAVRTFLDMWDGAGVRPNELTVSSVLPACAALGALALGRKVERYARGRGMLRNVYVANALVEMYAKCGSIHRAWKVFRGMGTQRDLCSWNSMIMAFVVHGLWTEALTLFHKLRMTGAKPDGITFVGVILACTHGGLVDEGKLLFNSMRGEFGLKPRIEHYGCMVDLLGRVANLVILSNIYASCGKWDGVARVWKLLKEKDHKKSAGYNVIELDGRMHKFLVEDKSHPRSEKVYDALDSITLAMKLVSSENPEVES</sequence>
<dbReference type="NCBIfam" id="TIGR00756">
    <property type="entry name" value="PPR"/>
    <property type="match status" value="2"/>
</dbReference>
<keyword evidence="1" id="KW-0677">Repeat</keyword>
<dbReference type="PROSITE" id="PS51375">
    <property type="entry name" value="PPR"/>
    <property type="match status" value="1"/>
</dbReference>
<dbReference type="Pfam" id="PF20430">
    <property type="entry name" value="Eplus_motif"/>
    <property type="match status" value="1"/>
</dbReference>
<evidence type="ECO:0000256" key="3">
    <source>
        <dbReference type="PROSITE-ProRule" id="PRU00708"/>
    </source>
</evidence>
<proteinExistence type="predicted"/>
<evidence type="ECO:0000313" key="4">
    <source>
        <dbReference type="EMBL" id="AAV64242.1"/>
    </source>
</evidence>
<organism evidence="4">
    <name type="scientific">Zea mays</name>
    <name type="common">Maize</name>
    <dbReference type="NCBI Taxonomy" id="4577"/>
    <lineage>
        <taxon>Eukaryota</taxon>
        <taxon>Viridiplantae</taxon>
        <taxon>Streptophyta</taxon>
        <taxon>Embryophyta</taxon>
        <taxon>Tracheophyta</taxon>
        <taxon>Spermatophyta</taxon>
        <taxon>Magnoliopsida</taxon>
        <taxon>Liliopsida</taxon>
        <taxon>Poales</taxon>
        <taxon>Poaceae</taxon>
        <taxon>PACMAD clade</taxon>
        <taxon>Panicoideae</taxon>
        <taxon>Andropogonodae</taxon>
        <taxon>Andropogoneae</taxon>
        <taxon>Tripsacinae</taxon>
        <taxon>Zea</taxon>
    </lineage>
</organism>
<dbReference type="GO" id="GO:0009451">
    <property type="term" value="P:RNA modification"/>
    <property type="evidence" value="ECO:0007669"/>
    <property type="project" value="InterPro"/>
</dbReference>
<dbReference type="AlphaFoldDB" id="Q5GAP8"/>
<evidence type="ECO:0000256" key="1">
    <source>
        <dbReference type="ARBA" id="ARBA00022737"/>
    </source>
</evidence>
<evidence type="ECO:0000256" key="2">
    <source>
        <dbReference type="ARBA" id="ARBA00022946"/>
    </source>
</evidence>
<dbReference type="ExpressionAtlas" id="Q5GAP8">
    <property type="expression patterns" value="baseline and differential"/>
</dbReference>
<accession>Q5GAP8</accession>
<reference evidence="4" key="1">
    <citation type="journal article" date="2005" name="Plant Cell">
        <title>Evolution of DNA sequence nonhomologies among maize inbreds.</title>
        <authorList>
            <person name="Brunner S."/>
            <person name="Fengler K."/>
            <person name="Morgante M."/>
            <person name="Tingey S."/>
            <person name="Rafalski A."/>
        </authorList>
    </citation>
    <scope>NUCLEOTIDE SEQUENCE</scope>
</reference>
<dbReference type="Gene3D" id="1.25.40.10">
    <property type="entry name" value="Tetratricopeptide repeat domain"/>
    <property type="match status" value="2"/>
</dbReference>
<protein>
    <recommendedName>
        <fullName evidence="5">Pentatricopeptide repeat-containing protein</fullName>
    </recommendedName>
</protein>
<dbReference type="InterPro" id="IPR046848">
    <property type="entry name" value="E_motif"/>
</dbReference>
<feature type="repeat" description="PPR" evidence="3">
    <location>
        <begin position="97"/>
        <end position="131"/>
    </location>
</feature>
<dbReference type="PANTHER" id="PTHR47926:SF540">
    <property type="entry name" value="PENTATRICOPEPTIDE REPEAT-CONTAINING PROTEIN"/>
    <property type="match status" value="1"/>
</dbReference>
<evidence type="ECO:0008006" key="5">
    <source>
        <dbReference type="Google" id="ProtNLM"/>
    </source>
</evidence>
<dbReference type="Pfam" id="PF01535">
    <property type="entry name" value="PPR"/>
    <property type="match status" value="4"/>
</dbReference>
<dbReference type="PANTHER" id="PTHR47926">
    <property type="entry name" value="PENTATRICOPEPTIDE REPEAT-CONTAINING PROTEIN"/>
    <property type="match status" value="1"/>
</dbReference>
<dbReference type="EMBL" id="AY664419">
    <property type="protein sequence ID" value="AAV64242.1"/>
    <property type="molecule type" value="Genomic_DNA"/>
</dbReference>
<dbReference type="HOGENOM" id="CLU_002706_0_0_1"/>
<dbReference type="EMBL" id="AY664415">
    <property type="protein sequence ID" value="AAV64204.1"/>
    <property type="molecule type" value="Genomic_DNA"/>
</dbReference>
<dbReference type="InterPro" id="IPR046849">
    <property type="entry name" value="E2_motif"/>
</dbReference>
<name>Q5GAP8_MAIZE</name>
<dbReference type="InterPro" id="IPR011990">
    <property type="entry name" value="TPR-like_helical_dom_sf"/>
</dbReference>
<dbReference type="Pfam" id="PF20431">
    <property type="entry name" value="E_motif"/>
    <property type="match status" value="1"/>
</dbReference>
<dbReference type="InterPro" id="IPR002885">
    <property type="entry name" value="PPR_rpt"/>
</dbReference>
<dbReference type="GO" id="GO:0003723">
    <property type="term" value="F:RNA binding"/>
    <property type="evidence" value="ECO:0007669"/>
    <property type="project" value="InterPro"/>
</dbReference>
<gene>
    <name evidence="4" type="ORF">H9009</name>
</gene>
<keyword evidence="2" id="KW-0809">Transit peptide</keyword>